<feature type="transmembrane region" description="Helical" evidence="7">
    <location>
        <begin position="162"/>
        <end position="181"/>
    </location>
</feature>
<comment type="subcellular location">
    <subcellularLocation>
        <location evidence="1">Cell membrane</location>
        <topology evidence="1">Multi-pass membrane protein</topology>
    </subcellularLocation>
</comment>
<feature type="region of interest" description="Disordered" evidence="6">
    <location>
        <begin position="511"/>
        <end position="560"/>
    </location>
</feature>
<evidence type="ECO:0000256" key="5">
    <source>
        <dbReference type="ARBA" id="ARBA00023136"/>
    </source>
</evidence>
<dbReference type="PANTHER" id="PTHR30482">
    <property type="entry name" value="HIGH-AFFINITY BRANCHED-CHAIN AMINO ACID TRANSPORT SYSTEM PERMEASE"/>
    <property type="match status" value="1"/>
</dbReference>
<sequence length="560" mass="59019">MTASPLLPKKARPGAPDRTVPLVIYTVVTALLLFLALGDLVPGVKFPAVITSSLFLLFLGSLLLAFQWRANTVVKLVIAVAALLVIIPDIGRLNGSYFDLAIQMCIFAALALGLNIVVGQAGLLDLGYVAFFAVGAYLWGVFGSGQFQQIVKSDLPYTPLTVTAWLAPLLLAVVGAAGYAWMKGIDRAHPGAMKPKGPQRLARAVAVTLVVIGVVSALVFVATLVNAAITSYYSGHAAALVSLANGVNPNLFWLFIVLAVAAAAIVGVLIGLPVLKLKGDYLAIVTLGLGEVIRVFANNMTKYTNGPQGITSITTAPAPWLDSIAGSLKFQPEQFKLFFLYFLVLAVIAVVITVNVRLGNSNIGRAWVAIREDELAAQAMGVPLVRTKILAFATGASFAGVMGVVFAAKQQFISPESFSYFQSIGVLTMVILGGMGNIAGVILGAVVVTWINLSVLPGLSETIQSSFPGLNSNLDPAKYNRLLFGLVLVLMMLFRPEGLLPSTRQRLMMHENDDTDPADDSLNVDGAQGGALGTGATGMPDVRSPGLSPRSEDKRTGGKQ</sequence>
<evidence type="ECO:0000256" key="6">
    <source>
        <dbReference type="SAM" id="MobiDB-lite"/>
    </source>
</evidence>
<keyword evidence="9" id="KW-1185">Reference proteome</keyword>
<feature type="transmembrane region" description="Helical" evidence="7">
    <location>
        <begin position="337"/>
        <end position="358"/>
    </location>
</feature>
<name>A0A917P746_9DEIO</name>
<dbReference type="Pfam" id="PF02653">
    <property type="entry name" value="BPD_transp_2"/>
    <property type="match status" value="2"/>
</dbReference>
<feature type="transmembrane region" description="Helical" evidence="7">
    <location>
        <begin position="123"/>
        <end position="142"/>
    </location>
</feature>
<reference evidence="8" key="1">
    <citation type="journal article" date="2014" name="Int. J. Syst. Evol. Microbiol.">
        <title>Complete genome sequence of Corynebacterium casei LMG S-19264T (=DSM 44701T), isolated from a smear-ripened cheese.</title>
        <authorList>
            <consortium name="US DOE Joint Genome Institute (JGI-PGF)"/>
            <person name="Walter F."/>
            <person name="Albersmeier A."/>
            <person name="Kalinowski J."/>
            <person name="Ruckert C."/>
        </authorList>
    </citation>
    <scope>NUCLEOTIDE SEQUENCE</scope>
    <source>
        <strain evidence="8">JCM 14371</strain>
    </source>
</reference>
<dbReference type="RefSeq" id="WP_188960689.1">
    <property type="nucleotide sequence ID" value="NZ_BMOE01000001.1"/>
</dbReference>
<feature type="transmembrane region" description="Helical" evidence="7">
    <location>
        <begin position="252"/>
        <end position="275"/>
    </location>
</feature>
<dbReference type="InterPro" id="IPR001851">
    <property type="entry name" value="ABC_transp_permease"/>
</dbReference>
<evidence type="ECO:0000256" key="2">
    <source>
        <dbReference type="ARBA" id="ARBA00022475"/>
    </source>
</evidence>
<reference evidence="8" key="2">
    <citation type="submission" date="2020-09" db="EMBL/GenBank/DDBJ databases">
        <authorList>
            <person name="Sun Q."/>
            <person name="Ohkuma M."/>
        </authorList>
    </citation>
    <scope>NUCLEOTIDE SEQUENCE</scope>
    <source>
        <strain evidence="8">JCM 14371</strain>
    </source>
</reference>
<dbReference type="AlphaFoldDB" id="A0A917P746"/>
<organism evidence="8 9">
    <name type="scientific">Deinococcus aquiradiocola</name>
    <dbReference type="NCBI Taxonomy" id="393059"/>
    <lineage>
        <taxon>Bacteria</taxon>
        <taxon>Thermotogati</taxon>
        <taxon>Deinococcota</taxon>
        <taxon>Deinococci</taxon>
        <taxon>Deinococcales</taxon>
        <taxon>Deinococcaceae</taxon>
        <taxon>Deinococcus</taxon>
    </lineage>
</organism>
<dbReference type="CDD" id="cd06581">
    <property type="entry name" value="TM_PBP1_LivM_like"/>
    <property type="match status" value="1"/>
</dbReference>
<dbReference type="PANTHER" id="PTHR30482:SF10">
    <property type="entry name" value="HIGH-AFFINITY BRANCHED-CHAIN AMINO ACID TRANSPORT PROTEIN BRAE"/>
    <property type="match status" value="1"/>
</dbReference>
<feature type="transmembrane region" description="Helical" evidence="7">
    <location>
        <begin position="97"/>
        <end position="118"/>
    </location>
</feature>
<feature type="compositionally biased region" description="Basic and acidic residues" evidence="6">
    <location>
        <begin position="550"/>
        <end position="560"/>
    </location>
</feature>
<keyword evidence="2" id="KW-1003">Cell membrane</keyword>
<dbReference type="EMBL" id="BMOE01000001">
    <property type="protein sequence ID" value="GGJ64785.1"/>
    <property type="molecule type" value="Genomic_DNA"/>
</dbReference>
<evidence type="ECO:0000256" key="3">
    <source>
        <dbReference type="ARBA" id="ARBA00022692"/>
    </source>
</evidence>
<evidence type="ECO:0000313" key="8">
    <source>
        <dbReference type="EMBL" id="GGJ64785.1"/>
    </source>
</evidence>
<feature type="transmembrane region" description="Helical" evidence="7">
    <location>
        <begin position="44"/>
        <end position="66"/>
    </location>
</feature>
<proteinExistence type="predicted"/>
<evidence type="ECO:0000313" key="9">
    <source>
        <dbReference type="Proteomes" id="UP000635726"/>
    </source>
</evidence>
<feature type="transmembrane region" description="Helical" evidence="7">
    <location>
        <begin position="389"/>
        <end position="408"/>
    </location>
</feature>
<feature type="transmembrane region" description="Helical" evidence="7">
    <location>
        <begin position="482"/>
        <end position="500"/>
    </location>
</feature>
<keyword evidence="4 7" id="KW-1133">Transmembrane helix</keyword>
<dbReference type="GO" id="GO:0015658">
    <property type="term" value="F:branched-chain amino acid transmembrane transporter activity"/>
    <property type="evidence" value="ECO:0007669"/>
    <property type="project" value="InterPro"/>
</dbReference>
<keyword evidence="3 7" id="KW-0812">Transmembrane</keyword>
<feature type="compositionally biased region" description="Gly residues" evidence="6">
    <location>
        <begin position="527"/>
        <end position="536"/>
    </location>
</feature>
<accession>A0A917P746</accession>
<feature type="transmembrane region" description="Helical" evidence="7">
    <location>
        <begin position="420"/>
        <end position="451"/>
    </location>
</feature>
<gene>
    <name evidence="8" type="ORF">GCM10008939_05800</name>
</gene>
<feature type="transmembrane region" description="Helical" evidence="7">
    <location>
        <begin position="73"/>
        <end position="91"/>
    </location>
</feature>
<dbReference type="Proteomes" id="UP000635726">
    <property type="component" value="Unassembled WGS sequence"/>
</dbReference>
<keyword evidence="5 7" id="KW-0472">Membrane</keyword>
<evidence type="ECO:0000256" key="4">
    <source>
        <dbReference type="ARBA" id="ARBA00022989"/>
    </source>
</evidence>
<feature type="transmembrane region" description="Helical" evidence="7">
    <location>
        <begin position="20"/>
        <end position="38"/>
    </location>
</feature>
<evidence type="ECO:0008006" key="10">
    <source>
        <dbReference type="Google" id="ProtNLM"/>
    </source>
</evidence>
<evidence type="ECO:0000256" key="1">
    <source>
        <dbReference type="ARBA" id="ARBA00004651"/>
    </source>
</evidence>
<comment type="caution">
    <text evidence="8">The sequence shown here is derived from an EMBL/GenBank/DDBJ whole genome shotgun (WGS) entry which is preliminary data.</text>
</comment>
<dbReference type="GO" id="GO:0005886">
    <property type="term" value="C:plasma membrane"/>
    <property type="evidence" value="ECO:0007669"/>
    <property type="project" value="UniProtKB-SubCell"/>
</dbReference>
<evidence type="ECO:0000256" key="7">
    <source>
        <dbReference type="SAM" id="Phobius"/>
    </source>
</evidence>
<feature type="transmembrane region" description="Helical" evidence="7">
    <location>
        <begin position="201"/>
        <end position="232"/>
    </location>
</feature>
<protein>
    <recommendedName>
        <fullName evidence="10">Branched-chain amino acid ABC transporter permease</fullName>
    </recommendedName>
</protein>
<dbReference type="InterPro" id="IPR043428">
    <property type="entry name" value="LivM-like"/>
</dbReference>